<dbReference type="GO" id="GO:0042597">
    <property type="term" value="C:periplasmic space"/>
    <property type="evidence" value="ECO:0007669"/>
    <property type="project" value="UniProtKB-SubCell"/>
</dbReference>
<dbReference type="Gene3D" id="1.10.760.10">
    <property type="entry name" value="Cytochrome c-like domain"/>
    <property type="match status" value="2"/>
</dbReference>
<feature type="binding site" description="axial binding residue" evidence="9">
    <location>
        <position position="206"/>
    </location>
    <ligand>
        <name>heme c</name>
        <dbReference type="ChEBI" id="CHEBI:61717"/>
        <label>2</label>
    </ligand>
    <ligandPart>
        <name>Fe</name>
        <dbReference type="ChEBI" id="CHEBI:18248"/>
    </ligandPart>
</feature>
<evidence type="ECO:0000256" key="5">
    <source>
        <dbReference type="ARBA" id="ARBA00022764"/>
    </source>
</evidence>
<keyword evidence="10" id="KW-0732">Signal</keyword>
<feature type="domain" description="Cytochrome c" evidence="11">
    <location>
        <begin position="141"/>
        <end position="229"/>
    </location>
</feature>
<dbReference type="InterPro" id="IPR008168">
    <property type="entry name" value="Cyt_C_IC"/>
</dbReference>
<dbReference type="GO" id="GO:0005506">
    <property type="term" value="F:iron ion binding"/>
    <property type="evidence" value="ECO:0007669"/>
    <property type="project" value="InterPro"/>
</dbReference>
<gene>
    <name evidence="12" type="ORF">I5803_16760</name>
</gene>
<comment type="PTM">
    <text evidence="8">Binds 2 heme c groups covalently per subunit.</text>
</comment>
<evidence type="ECO:0000256" key="6">
    <source>
        <dbReference type="ARBA" id="ARBA00022982"/>
    </source>
</evidence>
<evidence type="ECO:0000256" key="1">
    <source>
        <dbReference type="ARBA" id="ARBA00004418"/>
    </source>
</evidence>
<keyword evidence="3 8" id="KW-0349">Heme</keyword>
<dbReference type="PRINTS" id="PR00605">
    <property type="entry name" value="CYTCHROMECIC"/>
</dbReference>
<dbReference type="InterPro" id="IPR050597">
    <property type="entry name" value="Cytochrome_c_Oxidase_Subunit"/>
</dbReference>
<dbReference type="GO" id="GO:0009055">
    <property type="term" value="F:electron transfer activity"/>
    <property type="evidence" value="ECO:0007669"/>
    <property type="project" value="InterPro"/>
</dbReference>
<dbReference type="AlphaFoldDB" id="A0A931H6Z7"/>
<keyword evidence="7 9" id="KW-0408">Iron</keyword>
<feature type="binding site" description="covalent" evidence="8">
    <location>
        <position position="65"/>
    </location>
    <ligand>
        <name>heme c</name>
        <dbReference type="ChEBI" id="CHEBI:61717"/>
        <label>1</label>
    </ligand>
</feature>
<feature type="binding site" description="axial binding residue" evidence="9">
    <location>
        <position position="69"/>
    </location>
    <ligand>
        <name>heme c</name>
        <dbReference type="ChEBI" id="CHEBI:61717"/>
        <label>1</label>
    </ligand>
    <ligandPart>
        <name>Fe</name>
        <dbReference type="ChEBI" id="CHEBI:18248"/>
    </ligandPart>
</feature>
<dbReference type="PROSITE" id="PS51257">
    <property type="entry name" value="PROKAR_LIPOPROTEIN"/>
    <property type="match status" value="1"/>
</dbReference>
<evidence type="ECO:0000313" key="12">
    <source>
        <dbReference type="EMBL" id="MBG9389683.1"/>
    </source>
</evidence>
<reference evidence="12" key="1">
    <citation type="submission" date="2020-11" db="EMBL/GenBank/DDBJ databases">
        <title>Bacterial whole genome sequence for Caenimonas sp. DR4.4.</title>
        <authorList>
            <person name="Le V."/>
            <person name="Ko S.-R."/>
            <person name="Ahn C.-Y."/>
            <person name="Oh H.-M."/>
        </authorList>
    </citation>
    <scope>NUCLEOTIDE SEQUENCE</scope>
    <source>
        <strain evidence="12">DR4.4</strain>
    </source>
</reference>
<keyword evidence="6" id="KW-0249">Electron transport</keyword>
<comment type="subcellular location">
    <subcellularLocation>
        <location evidence="1">Periplasm</location>
    </subcellularLocation>
</comment>
<evidence type="ECO:0000256" key="3">
    <source>
        <dbReference type="ARBA" id="ARBA00022617"/>
    </source>
</evidence>
<evidence type="ECO:0000256" key="4">
    <source>
        <dbReference type="ARBA" id="ARBA00022723"/>
    </source>
</evidence>
<proteinExistence type="predicted"/>
<dbReference type="RefSeq" id="WP_196987461.1">
    <property type="nucleotide sequence ID" value="NZ_JADWYS010000001.1"/>
</dbReference>
<name>A0A931H6Z7_9BURK</name>
<feature type="signal peptide" evidence="10">
    <location>
        <begin position="1"/>
        <end position="26"/>
    </location>
</feature>
<feature type="binding site" description="axial binding residue" evidence="9">
    <location>
        <position position="166"/>
    </location>
    <ligand>
        <name>heme c</name>
        <dbReference type="ChEBI" id="CHEBI:61717"/>
        <label>2</label>
    </ligand>
    <ligandPart>
        <name>Fe</name>
        <dbReference type="ChEBI" id="CHEBI:18248"/>
    </ligandPart>
</feature>
<feature type="binding site" description="covalent" evidence="8">
    <location>
        <position position="68"/>
    </location>
    <ligand>
        <name>heme c</name>
        <dbReference type="ChEBI" id="CHEBI:61717"/>
        <label>1</label>
    </ligand>
</feature>
<feature type="binding site" description="axial binding residue" evidence="9">
    <location>
        <position position="108"/>
    </location>
    <ligand>
        <name>heme c</name>
        <dbReference type="ChEBI" id="CHEBI:61717"/>
        <label>1</label>
    </ligand>
    <ligandPart>
        <name>Fe</name>
        <dbReference type="ChEBI" id="CHEBI:18248"/>
    </ligandPart>
</feature>
<evidence type="ECO:0000256" key="9">
    <source>
        <dbReference type="PIRSR" id="PIRSR000005-2"/>
    </source>
</evidence>
<evidence type="ECO:0000256" key="8">
    <source>
        <dbReference type="PIRSR" id="PIRSR000005-1"/>
    </source>
</evidence>
<accession>A0A931H6Z7</accession>
<evidence type="ECO:0000259" key="11">
    <source>
        <dbReference type="PROSITE" id="PS51007"/>
    </source>
</evidence>
<dbReference type="InterPro" id="IPR036909">
    <property type="entry name" value="Cyt_c-like_dom_sf"/>
</dbReference>
<keyword evidence="5" id="KW-0574">Periplasm</keyword>
<organism evidence="12 13">
    <name type="scientific">Caenimonas aquaedulcis</name>
    <dbReference type="NCBI Taxonomy" id="2793270"/>
    <lineage>
        <taxon>Bacteria</taxon>
        <taxon>Pseudomonadati</taxon>
        <taxon>Pseudomonadota</taxon>
        <taxon>Betaproteobacteria</taxon>
        <taxon>Burkholderiales</taxon>
        <taxon>Comamonadaceae</taxon>
        <taxon>Caenimonas</taxon>
    </lineage>
</organism>
<evidence type="ECO:0000256" key="7">
    <source>
        <dbReference type="ARBA" id="ARBA00023004"/>
    </source>
</evidence>
<dbReference type="SUPFAM" id="SSF46626">
    <property type="entry name" value="Cytochrome c"/>
    <property type="match status" value="2"/>
</dbReference>
<sequence>MKPFASHVTAALLAACFALPALTASAAESPAAHGPAGAPAAAPAPAPAVAKPDLNLGSTKFTAVCAACHGADGNSGTPVNPKLAQQHPQYLVKQLQEFKAGKRVSPVMQPMAAQLSDADMKNIAFWAASQKAKTGFAKDKDLVALGERIFRGGIADRQVAACASCHSPNGAGIPAQYPRLAGQHADYVATQLTAFRDGARTNSPQMTAVAARLNDREIRAVADYVAGLR</sequence>
<feature type="binding site" description="covalent" evidence="8">
    <location>
        <position position="162"/>
    </location>
    <ligand>
        <name>heme c</name>
        <dbReference type="ChEBI" id="CHEBI:61717"/>
        <label>2</label>
    </ligand>
</feature>
<dbReference type="PIRSF" id="PIRSF000005">
    <property type="entry name" value="Cytochrome_c4"/>
    <property type="match status" value="1"/>
</dbReference>
<protein>
    <submittedName>
        <fullName evidence="12">Cytochrome c4</fullName>
    </submittedName>
</protein>
<feature type="domain" description="Cytochrome c" evidence="11">
    <location>
        <begin position="52"/>
        <end position="131"/>
    </location>
</feature>
<dbReference type="PANTHER" id="PTHR33751:SF9">
    <property type="entry name" value="CYTOCHROME C4"/>
    <property type="match status" value="1"/>
</dbReference>
<feature type="chain" id="PRO_5038084792" evidence="10">
    <location>
        <begin position="27"/>
        <end position="229"/>
    </location>
</feature>
<dbReference type="EMBL" id="JADWYS010000001">
    <property type="protein sequence ID" value="MBG9389683.1"/>
    <property type="molecule type" value="Genomic_DNA"/>
</dbReference>
<evidence type="ECO:0000256" key="10">
    <source>
        <dbReference type="SAM" id="SignalP"/>
    </source>
</evidence>
<dbReference type="InterPro" id="IPR009056">
    <property type="entry name" value="Cyt_c-like_dom"/>
</dbReference>
<evidence type="ECO:0000313" key="13">
    <source>
        <dbReference type="Proteomes" id="UP000651050"/>
    </source>
</evidence>
<dbReference type="Pfam" id="PF00034">
    <property type="entry name" value="Cytochrom_C"/>
    <property type="match status" value="2"/>
</dbReference>
<evidence type="ECO:0000256" key="2">
    <source>
        <dbReference type="ARBA" id="ARBA00022448"/>
    </source>
</evidence>
<dbReference type="GO" id="GO:0020037">
    <property type="term" value="F:heme binding"/>
    <property type="evidence" value="ECO:0007669"/>
    <property type="project" value="InterPro"/>
</dbReference>
<dbReference type="PANTHER" id="PTHR33751">
    <property type="entry name" value="CBB3-TYPE CYTOCHROME C OXIDASE SUBUNIT FIXP"/>
    <property type="match status" value="1"/>
</dbReference>
<dbReference type="PROSITE" id="PS51007">
    <property type="entry name" value="CYTC"/>
    <property type="match status" value="2"/>
</dbReference>
<dbReference type="Proteomes" id="UP000651050">
    <property type="component" value="Unassembled WGS sequence"/>
</dbReference>
<comment type="caution">
    <text evidence="12">The sequence shown here is derived from an EMBL/GenBank/DDBJ whole genome shotgun (WGS) entry which is preliminary data.</text>
</comment>
<keyword evidence="13" id="KW-1185">Reference proteome</keyword>
<keyword evidence="4 9" id="KW-0479">Metal-binding</keyword>
<keyword evidence="2" id="KW-0813">Transport</keyword>
<dbReference type="InterPro" id="IPR024167">
    <property type="entry name" value="Cytochrome_c4-like"/>
</dbReference>
<feature type="binding site" description="covalent" evidence="8">
    <location>
        <position position="165"/>
    </location>
    <ligand>
        <name>heme c</name>
        <dbReference type="ChEBI" id="CHEBI:61717"/>
        <label>2</label>
    </ligand>
</feature>